<name>A0AAD4CDV0_ASPNN</name>
<dbReference type="GO" id="GO:0003839">
    <property type="term" value="F:gamma-glutamylcyclotransferase activity"/>
    <property type="evidence" value="ECO:0007669"/>
    <property type="project" value="UniProtKB-EC"/>
</dbReference>
<evidence type="ECO:0000256" key="1">
    <source>
        <dbReference type="ARBA" id="ARBA00012346"/>
    </source>
</evidence>
<evidence type="ECO:0000313" key="7">
    <source>
        <dbReference type="Proteomes" id="UP001194746"/>
    </source>
</evidence>
<feature type="active site" description="Proton acceptor" evidence="3">
    <location>
        <position position="212"/>
    </location>
</feature>
<dbReference type="EC" id="4.3.2.9" evidence="1"/>
<reference evidence="6" key="2">
    <citation type="submission" date="2020-02" db="EMBL/GenBank/DDBJ databases">
        <authorList>
            <person name="Gilchrist C.L.M."/>
            <person name="Chooi Y.-H."/>
        </authorList>
    </citation>
    <scope>NUCLEOTIDE SEQUENCE</scope>
    <source>
        <strain evidence="6">MST-FP2251</strain>
    </source>
</reference>
<dbReference type="InterPro" id="IPR017939">
    <property type="entry name" value="G-Glutamylcylcotransferase"/>
</dbReference>
<keyword evidence="7" id="KW-1185">Reference proteome</keyword>
<feature type="compositionally biased region" description="Basic and acidic residues" evidence="5">
    <location>
        <begin position="57"/>
        <end position="75"/>
    </location>
</feature>
<gene>
    <name evidence="6" type="ORF">FE257_001398</name>
</gene>
<feature type="region of interest" description="Disordered" evidence="5">
    <location>
        <begin position="39"/>
        <end position="75"/>
    </location>
</feature>
<evidence type="ECO:0000256" key="5">
    <source>
        <dbReference type="SAM" id="MobiDB-lite"/>
    </source>
</evidence>
<feature type="compositionally biased region" description="Basic and acidic residues" evidence="5">
    <location>
        <begin position="260"/>
        <end position="269"/>
    </location>
</feature>
<feature type="binding site" evidence="4">
    <location>
        <position position="300"/>
    </location>
    <ligand>
        <name>substrate</name>
    </ligand>
</feature>
<reference evidence="6" key="1">
    <citation type="journal article" date="2019" name="Beilstein J. Org. Chem.">
        <title>Nanangenines: drimane sesquiterpenoids as the dominant metabolite cohort of a novel Australian fungus, Aspergillus nanangensis.</title>
        <authorList>
            <person name="Lacey H.J."/>
            <person name="Gilchrist C.L.M."/>
            <person name="Crombie A."/>
            <person name="Kalaitzis J.A."/>
            <person name="Vuong D."/>
            <person name="Rutledge P.J."/>
            <person name="Turner P."/>
            <person name="Pitt J.I."/>
            <person name="Lacey E."/>
            <person name="Chooi Y.H."/>
            <person name="Piggott A.M."/>
        </authorList>
    </citation>
    <scope>NUCLEOTIDE SEQUENCE</scope>
    <source>
        <strain evidence="6">MST-FP2251</strain>
    </source>
</reference>
<organism evidence="6 7">
    <name type="scientific">Aspergillus nanangensis</name>
    <dbReference type="NCBI Taxonomy" id="2582783"/>
    <lineage>
        <taxon>Eukaryota</taxon>
        <taxon>Fungi</taxon>
        <taxon>Dikarya</taxon>
        <taxon>Ascomycota</taxon>
        <taxon>Pezizomycotina</taxon>
        <taxon>Eurotiomycetes</taxon>
        <taxon>Eurotiomycetidae</taxon>
        <taxon>Eurotiales</taxon>
        <taxon>Aspergillaceae</taxon>
        <taxon>Aspergillus</taxon>
        <taxon>Aspergillus subgen. Circumdati</taxon>
    </lineage>
</organism>
<feature type="binding site" evidence="4">
    <location>
        <begin position="101"/>
        <end position="106"/>
    </location>
    <ligand>
        <name>substrate</name>
    </ligand>
</feature>
<dbReference type="PANTHER" id="PTHR12935:SF0">
    <property type="entry name" value="GAMMA-GLUTAMYLCYCLOTRANSFERASE"/>
    <property type="match status" value="1"/>
</dbReference>
<evidence type="ECO:0000313" key="6">
    <source>
        <dbReference type="EMBL" id="KAF9884645.1"/>
    </source>
</evidence>
<dbReference type="EMBL" id="VCAU01000116">
    <property type="protein sequence ID" value="KAF9884645.1"/>
    <property type="molecule type" value="Genomic_DNA"/>
</dbReference>
<keyword evidence="2" id="KW-0456">Lyase</keyword>
<evidence type="ECO:0000256" key="3">
    <source>
        <dbReference type="PIRSR" id="PIRSR617939-1"/>
    </source>
</evidence>
<comment type="caution">
    <text evidence="6">The sequence shown here is derived from an EMBL/GenBank/DDBJ whole genome shotgun (WGS) entry which is preliminary data.</text>
</comment>
<sequence length="412" mass="45802">MVHPENQSQEEEGLAGTCSWRRPVSGFIGQLLELNPFATRKIPSHKETQQSLPETSLNRRRESTTKQSLESDTHLTEHLPADILTDAHNNGDSSSDKSVLYLAYGSNLASATFLGMRGIKPLSQINVVVPRLRLTFDLPGIPYAEPCFAGTRFREVPCRKADSDVDYDIIDKDMSEKTPLMSDGRSDTSDRSLIGVVYEVSLADYARIIATEGGGRGYRDVVVDCYPFADNYDPADPVPECPNTTPFKAHTLMSPASDGDVNKNFETESHQQTSSPPSRTRRTRPVLRPTPGYGQPSPRYLNLIITGAAEHDLPTSYRTYLSQVQPYRATTIRQKVGKVVFLSLWGPLLLLTLSLSRLLAGPDGRSPLWLMEFSDAIFLGIWSSYDHVFRKIFGDGERTNGRGPNDFVKTNT</sequence>
<proteinExistence type="predicted"/>
<dbReference type="Gene3D" id="3.10.490.10">
    <property type="entry name" value="Gamma-glutamyl cyclotransferase-like"/>
    <property type="match status" value="1"/>
</dbReference>
<protein>
    <recommendedName>
        <fullName evidence="1">gamma-glutamylcyclotransferase</fullName>
        <ecNumber evidence="1">4.3.2.9</ecNumber>
    </recommendedName>
</protein>
<dbReference type="PANTHER" id="PTHR12935">
    <property type="entry name" value="GAMMA-GLUTAMYLCYCLOTRANSFERASE"/>
    <property type="match status" value="1"/>
</dbReference>
<evidence type="ECO:0000256" key="2">
    <source>
        <dbReference type="ARBA" id="ARBA00023239"/>
    </source>
</evidence>
<dbReference type="Proteomes" id="UP001194746">
    <property type="component" value="Unassembled WGS sequence"/>
</dbReference>
<accession>A0AAD4CDV0</accession>
<evidence type="ECO:0000256" key="4">
    <source>
        <dbReference type="PIRSR" id="PIRSR617939-2"/>
    </source>
</evidence>
<dbReference type="AlphaFoldDB" id="A0AAD4CDV0"/>
<feature type="region of interest" description="Disordered" evidence="5">
    <location>
        <begin position="243"/>
        <end position="294"/>
    </location>
</feature>